<sequence>MGVTTEWTTTVPDAGWIRAEGASDVGLVYVNTDNALRALDVSTGETAWTSEAENAFTSDDGTVYLTAGPTLWACDRDTGATRWEYVAPDPIDDVRRTETGRTYVECTDLGDDTGHVTAVSGDGTELWTRSTGYSGDLFTSDGKPYVVDTDENVHRLDPDTGGSVWSYGADRIFETVQDGTTLLFHGYDGIVALDLRTGDEVWSVPFSDYCWTFDIDDRSLYVGTNSSVTQENNTLRSIDLDTGRERWVAESEGWILGSFEMDGDTAYVGGEEGSIVAFSKRTGKERWQSTLGGEVWTIRVGRGIVFAGSKEDGEMGCAFDARSGERLWSLSSDPTDEWGVGIEFVADYVVQTRSEAFRALDPSDGALVLERPGGVTESHGDALFAVDEDEISAYSLADDVELFARDASGTEVFVDDDSGTDTRVFAGDDGDTRFCPRCGSSIDPDLDPSFCPECGAEL</sequence>
<dbReference type="SUPFAM" id="SSF50998">
    <property type="entry name" value="Quinoprotein alcohol dehydrogenase-like"/>
    <property type="match status" value="2"/>
</dbReference>
<dbReference type="RefSeq" id="WP_267662808.1">
    <property type="nucleotide sequence ID" value="NZ_JAODIX010000011.1"/>
</dbReference>
<name>A0ABD5YD38_9EURY</name>
<feature type="domain" description="Pyrrolo-quinoline quinone repeat" evidence="1">
    <location>
        <begin position="7"/>
        <end position="96"/>
    </location>
</feature>
<dbReference type="Gene3D" id="2.40.10.480">
    <property type="match status" value="1"/>
</dbReference>
<organism evidence="2 3">
    <name type="scientific">Halorubrum yunnanense</name>
    <dbReference type="NCBI Taxonomy" id="1526162"/>
    <lineage>
        <taxon>Archaea</taxon>
        <taxon>Methanobacteriati</taxon>
        <taxon>Methanobacteriota</taxon>
        <taxon>Stenosarchaea group</taxon>
        <taxon>Halobacteria</taxon>
        <taxon>Halobacteriales</taxon>
        <taxon>Haloferacaceae</taxon>
        <taxon>Halorubrum</taxon>
    </lineage>
</organism>
<dbReference type="Gene3D" id="2.130.10.10">
    <property type="entry name" value="YVTN repeat-like/Quinoprotein amine dehydrogenase"/>
    <property type="match status" value="1"/>
</dbReference>
<dbReference type="EMBL" id="JBHSZZ010000011">
    <property type="protein sequence ID" value="MFC7185824.1"/>
    <property type="molecule type" value="Genomic_DNA"/>
</dbReference>
<dbReference type="Pfam" id="PF13360">
    <property type="entry name" value="PQQ_2"/>
    <property type="match status" value="2"/>
</dbReference>
<accession>A0ABD5YD38</accession>
<dbReference type="Gene3D" id="2.40.128.630">
    <property type="match status" value="1"/>
</dbReference>
<dbReference type="AlphaFoldDB" id="A0ABD5YD38"/>
<evidence type="ECO:0000313" key="3">
    <source>
        <dbReference type="Proteomes" id="UP001596390"/>
    </source>
</evidence>
<reference evidence="2 3" key="1">
    <citation type="journal article" date="2019" name="Int. J. Syst. Evol. Microbiol.">
        <title>The Global Catalogue of Microorganisms (GCM) 10K type strain sequencing project: providing services to taxonomists for standard genome sequencing and annotation.</title>
        <authorList>
            <consortium name="The Broad Institute Genomics Platform"/>
            <consortium name="The Broad Institute Genome Sequencing Center for Infectious Disease"/>
            <person name="Wu L."/>
            <person name="Ma J."/>
        </authorList>
    </citation>
    <scope>NUCLEOTIDE SEQUENCE [LARGE SCALE GENOMIC DNA]</scope>
    <source>
        <strain evidence="2 3">Q85</strain>
    </source>
</reference>
<feature type="domain" description="Pyrrolo-quinoline quinone repeat" evidence="1">
    <location>
        <begin position="232"/>
        <end position="372"/>
    </location>
</feature>
<proteinExistence type="predicted"/>
<evidence type="ECO:0000313" key="2">
    <source>
        <dbReference type="EMBL" id="MFC7185824.1"/>
    </source>
</evidence>
<comment type="caution">
    <text evidence="2">The sequence shown here is derived from an EMBL/GenBank/DDBJ whole genome shotgun (WGS) entry which is preliminary data.</text>
</comment>
<keyword evidence="3" id="KW-1185">Reference proteome</keyword>
<dbReference type="InterPro" id="IPR002372">
    <property type="entry name" value="PQQ_rpt_dom"/>
</dbReference>
<dbReference type="InterPro" id="IPR011047">
    <property type="entry name" value="Quinoprotein_ADH-like_sf"/>
</dbReference>
<dbReference type="SMART" id="SM00564">
    <property type="entry name" value="PQQ"/>
    <property type="match status" value="8"/>
</dbReference>
<dbReference type="Proteomes" id="UP001596390">
    <property type="component" value="Unassembled WGS sequence"/>
</dbReference>
<evidence type="ECO:0000259" key="1">
    <source>
        <dbReference type="Pfam" id="PF13360"/>
    </source>
</evidence>
<dbReference type="CDD" id="cd00350">
    <property type="entry name" value="rubredoxin_like"/>
    <property type="match status" value="1"/>
</dbReference>
<gene>
    <name evidence="2" type="ORF">ACFQMK_02745</name>
</gene>
<protein>
    <submittedName>
        <fullName evidence="2">PQQ-binding-like beta-propeller repeat protein</fullName>
    </submittedName>
</protein>
<dbReference type="InterPro" id="IPR015943">
    <property type="entry name" value="WD40/YVTN_repeat-like_dom_sf"/>
</dbReference>
<dbReference type="PANTHER" id="PTHR34512">
    <property type="entry name" value="CELL SURFACE PROTEIN"/>
    <property type="match status" value="1"/>
</dbReference>
<dbReference type="InterPro" id="IPR018391">
    <property type="entry name" value="PQQ_b-propeller_rpt"/>
</dbReference>
<dbReference type="PANTHER" id="PTHR34512:SF30">
    <property type="entry name" value="OUTER MEMBRANE PROTEIN ASSEMBLY FACTOR BAMB"/>
    <property type="match status" value="1"/>
</dbReference>